<evidence type="ECO:0000313" key="3">
    <source>
        <dbReference type="Proteomes" id="UP000034947"/>
    </source>
</evidence>
<name>A0A0F8ULL2_9EURO</name>
<gene>
    <name evidence="2" type="ORF">AOCH_007835</name>
</gene>
<organism evidence="2 3">
    <name type="scientific">Aspergillus ochraceoroseus</name>
    <dbReference type="NCBI Taxonomy" id="138278"/>
    <lineage>
        <taxon>Eukaryota</taxon>
        <taxon>Fungi</taxon>
        <taxon>Dikarya</taxon>
        <taxon>Ascomycota</taxon>
        <taxon>Pezizomycotina</taxon>
        <taxon>Eurotiomycetes</taxon>
        <taxon>Eurotiomycetidae</taxon>
        <taxon>Eurotiales</taxon>
        <taxon>Aspergillaceae</taxon>
        <taxon>Aspergillus</taxon>
        <taxon>Aspergillus subgen. Nidulantes</taxon>
    </lineage>
</organism>
<proteinExistence type="predicted"/>
<dbReference type="EMBL" id="JYKN01001449">
    <property type="protein sequence ID" value="KKK20413.1"/>
    <property type="molecule type" value="Genomic_DNA"/>
</dbReference>
<keyword evidence="3" id="KW-1185">Reference proteome</keyword>
<dbReference type="Proteomes" id="UP000034947">
    <property type="component" value="Unassembled WGS sequence"/>
</dbReference>
<sequence length="59" mass="6614">MLPLSYTSALPVLGAALLVSYLAVILYRLYCSPLAKFPGSRLAAATGWYEFYFDYWKNG</sequence>
<evidence type="ECO:0000256" key="1">
    <source>
        <dbReference type="SAM" id="Phobius"/>
    </source>
</evidence>
<keyword evidence="1" id="KW-1133">Transmembrane helix</keyword>
<evidence type="ECO:0000313" key="2">
    <source>
        <dbReference type="EMBL" id="KKK20413.1"/>
    </source>
</evidence>
<keyword evidence="1" id="KW-0812">Transmembrane</keyword>
<reference evidence="2 3" key="1">
    <citation type="submission" date="2015-02" db="EMBL/GenBank/DDBJ databases">
        <title>Draft Genome Sequences of Two Closely-Related Aflatoxigenic Aspergillus Species Obtained from the Cote d'Ivoire.</title>
        <authorList>
            <person name="Moore G.G."/>
            <person name="Beltz S.B."/>
            <person name="Mack B.M."/>
        </authorList>
    </citation>
    <scope>NUCLEOTIDE SEQUENCE [LARGE SCALE GENOMIC DNA]</scope>
    <source>
        <strain evidence="2 3">SRRC1432</strain>
    </source>
</reference>
<comment type="caution">
    <text evidence="2">The sequence shown here is derived from an EMBL/GenBank/DDBJ whole genome shotgun (WGS) entry which is preliminary data.</text>
</comment>
<dbReference type="AlphaFoldDB" id="A0A0F8ULL2"/>
<feature type="transmembrane region" description="Helical" evidence="1">
    <location>
        <begin position="12"/>
        <end position="31"/>
    </location>
</feature>
<accession>A0A0F8ULL2</accession>
<keyword evidence="1" id="KW-0472">Membrane</keyword>
<evidence type="ECO:0008006" key="4">
    <source>
        <dbReference type="Google" id="ProtNLM"/>
    </source>
</evidence>
<protein>
    <recommendedName>
        <fullName evidence="4">Cytochrome P450</fullName>
    </recommendedName>
</protein>
<feature type="non-terminal residue" evidence="2">
    <location>
        <position position="59"/>
    </location>
</feature>